<feature type="domain" description="Solute-binding protein family 3/N-terminal" evidence="1">
    <location>
        <begin position="47"/>
        <end position="158"/>
    </location>
</feature>
<dbReference type="EMBL" id="BAABLK010000074">
    <property type="protein sequence ID" value="GAA5228517.1"/>
    <property type="molecule type" value="Genomic_DNA"/>
</dbReference>
<dbReference type="InterPro" id="IPR001638">
    <property type="entry name" value="Solute-binding_3/MltF_N"/>
</dbReference>
<reference evidence="3" key="1">
    <citation type="journal article" date="2019" name="Int. J. Syst. Evol. Microbiol.">
        <title>The Global Catalogue of Microorganisms (GCM) 10K type strain sequencing project: providing services to taxonomists for standard genome sequencing and annotation.</title>
        <authorList>
            <consortium name="The Broad Institute Genomics Platform"/>
            <consortium name="The Broad Institute Genome Sequencing Center for Infectious Disease"/>
            <person name="Wu L."/>
            <person name="Ma J."/>
        </authorList>
    </citation>
    <scope>NUCLEOTIDE SEQUENCE [LARGE SCALE GENOMIC DNA]</scope>
    <source>
        <strain evidence="3">JCM 18952</strain>
    </source>
</reference>
<sequence length="163" mass="17722">MVGNQIFERRLWAVVVALIALLLTACGSQIPTDPHGTLDRMRDGVMRVGATENSPWVKRDETAEPTGTEPGLLSDFAEQIGSEIEWSTGSEAVLLDGLERGELDIVIGGFLEDTPWVDKGAATRPYLETTTVEGQDKHVMIVRMGENALLVALEKFLVTQVGS</sequence>
<keyword evidence="3" id="KW-1185">Reference proteome</keyword>
<gene>
    <name evidence="2" type="ORF">GCM10025778_30550</name>
</gene>
<protein>
    <submittedName>
        <fullName evidence="2">Transporter substrate-binding domain-containing protein</fullName>
    </submittedName>
</protein>
<proteinExistence type="predicted"/>
<accession>A0ABP9TS53</accession>
<dbReference type="Proteomes" id="UP001501257">
    <property type="component" value="Unassembled WGS sequence"/>
</dbReference>
<dbReference type="Gene3D" id="3.40.190.10">
    <property type="entry name" value="Periplasmic binding protein-like II"/>
    <property type="match status" value="1"/>
</dbReference>
<dbReference type="Pfam" id="PF00497">
    <property type="entry name" value="SBP_bac_3"/>
    <property type="match status" value="1"/>
</dbReference>
<comment type="caution">
    <text evidence="2">The sequence shown here is derived from an EMBL/GenBank/DDBJ whole genome shotgun (WGS) entry which is preliminary data.</text>
</comment>
<dbReference type="RefSeq" id="WP_210102377.1">
    <property type="nucleotide sequence ID" value="NZ_BAABLK010000074.1"/>
</dbReference>
<evidence type="ECO:0000313" key="3">
    <source>
        <dbReference type="Proteomes" id="UP001501257"/>
    </source>
</evidence>
<evidence type="ECO:0000313" key="2">
    <source>
        <dbReference type="EMBL" id="GAA5228517.1"/>
    </source>
</evidence>
<dbReference type="SUPFAM" id="SSF53850">
    <property type="entry name" value="Periplasmic binding protein-like II"/>
    <property type="match status" value="1"/>
</dbReference>
<organism evidence="2 3">
    <name type="scientific">Paeniglutamicibacter antarcticus</name>
    <dbReference type="NCBI Taxonomy" id="494023"/>
    <lineage>
        <taxon>Bacteria</taxon>
        <taxon>Bacillati</taxon>
        <taxon>Actinomycetota</taxon>
        <taxon>Actinomycetes</taxon>
        <taxon>Micrococcales</taxon>
        <taxon>Micrococcaceae</taxon>
        <taxon>Paeniglutamicibacter</taxon>
    </lineage>
</organism>
<name>A0ABP9TS53_9MICC</name>
<evidence type="ECO:0000259" key="1">
    <source>
        <dbReference type="Pfam" id="PF00497"/>
    </source>
</evidence>